<dbReference type="EMBL" id="JAGPYM010000004">
    <property type="protein sequence ID" value="KAH6895570.1"/>
    <property type="molecule type" value="Genomic_DNA"/>
</dbReference>
<evidence type="ECO:0000256" key="6">
    <source>
        <dbReference type="ARBA" id="ARBA00023242"/>
    </source>
</evidence>
<comment type="subcellular location">
    <subcellularLocation>
        <location evidence="1">Nucleus</location>
    </subcellularLocation>
</comment>
<dbReference type="Gene3D" id="3.40.50.300">
    <property type="entry name" value="P-loop containing nucleotide triphosphate hydrolases"/>
    <property type="match status" value="1"/>
</dbReference>
<dbReference type="GO" id="GO:0000400">
    <property type="term" value="F:four-way junction DNA binding"/>
    <property type="evidence" value="ECO:0007669"/>
    <property type="project" value="TreeGrafter"/>
</dbReference>
<proteinExistence type="predicted"/>
<evidence type="ECO:0000256" key="4">
    <source>
        <dbReference type="ARBA" id="ARBA00022840"/>
    </source>
</evidence>
<dbReference type="PANTHER" id="PTHR46239">
    <property type="entry name" value="DNA REPAIR PROTEIN RAD51 HOMOLOG 3 RAD51C"/>
    <property type="match status" value="1"/>
</dbReference>
<dbReference type="GO" id="GO:0000707">
    <property type="term" value="P:meiotic DNA recombinase assembly"/>
    <property type="evidence" value="ECO:0007669"/>
    <property type="project" value="TreeGrafter"/>
</dbReference>
<keyword evidence="3" id="KW-0227">DNA damage</keyword>
<feature type="domain" description="RecA family profile 1" evidence="8">
    <location>
        <begin position="56"/>
        <end position="251"/>
    </location>
</feature>
<name>A0A9P9AWA6_9HYPO</name>
<feature type="compositionally biased region" description="Acidic residues" evidence="7">
    <location>
        <begin position="353"/>
        <end position="370"/>
    </location>
</feature>
<evidence type="ECO:0000313" key="9">
    <source>
        <dbReference type="EMBL" id="KAH6895570.1"/>
    </source>
</evidence>
<dbReference type="InterPro" id="IPR027417">
    <property type="entry name" value="P-loop_NTPase"/>
</dbReference>
<comment type="caution">
    <text evidence="9">The sequence shown here is derived from an EMBL/GenBank/DDBJ whole genome shotgun (WGS) entry which is preliminary data.</text>
</comment>
<dbReference type="SUPFAM" id="SSF52540">
    <property type="entry name" value="P-loop containing nucleoside triphosphate hydrolases"/>
    <property type="match status" value="1"/>
</dbReference>
<dbReference type="Proteomes" id="UP000777438">
    <property type="component" value="Unassembled WGS sequence"/>
</dbReference>
<feature type="region of interest" description="Disordered" evidence="7">
    <location>
        <begin position="348"/>
        <end position="413"/>
    </location>
</feature>
<keyword evidence="10" id="KW-1185">Reference proteome</keyword>
<evidence type="ECO:0000256" key="2">
    <source>
        <dbReference type="ARBA" id="ARBA00022741"/>
    </source>
</evidence>
<dbReference type="PANTHER" id="PTHR46239:SF1">
    <property type="entry name" value="DNA REPAIR PROTEIN RAD51 HOMOLOG 3"/>
    <property type="match status" value="1"/>
</dbReference>
<evidence type="ECO:0000256" key="3">
    <source>
        <dbReference type="ARBA" id="ARBA00022763"/>
    </source>
</evidence>
<evidence type="ECO:0000313" key="10">
    <source>
        <dbReference type="Proteomes" id="UP000777438"/>
    </source>
</evidence>
<keyword evidence="4" id="KW-0067">ATP-binding</keyword>
<evidence type="ECO:0000256" key="5">
    <source>
        <dbReference type="ARBA" id="ARBA00023204"/>
    </source>
</evidence>
<evidence type="ECO:0000256" key="1">
    <source>
        <dbReference type="ARBA" id="ARBA00004123"/>
    </source>
</evidence>
<dbReference type="GO" id="GO:0005524">
    <property type="term" value="F:ATP binding"/>
    <property type="evidence" value="ECO:0007669"/>
    <property type="project" value="UniProtKB-KW"/>
</dbReference>
<accession>A0A9P9AWA6</accession>
<feature type="compositionally biased region" description="Acidic residues" evidence="7">
    <location>
        <begin position="397"/>
        <end position="413"/>
    </location>
</feature>
<feature type="region of interest" description="Disordered" evidence="7">
    <location>
        <begin position="76"/>
        <end position="99"/>
    </location>
</feature>
<gene>
    <name evidence="9" type="ORF">B0T10DRAFT_557770</name>
</gene>
<evidence type="ECO:0000259" key="8">
    <source>
        <dbReference type="PROSITE" id="PS50162"/>
    </source>
</evidence>
<keyword evidence="6" id="KW-0539">Nucleus</keyword>
<keyword evidence="2" id="KW-0547">Nucleotide-binding</keyword>
<dbReference type="GO" id="GO:0033063">
    <property type="term" value="C:Rad51B-Rad51C-Rad51D-XRCC2 complex"/>
    <property type="evidence" value="ECO:0007669"/>
    <property type="project" value="TreeGrafter"/>
</dbReference>
<dbReference type="AlphaFoldDB" id="A0A9P9AWA6"/>
<dbReference type="GO" id="GO:0007131">
    <property type="term" value="P:reciprocal meiotic recombination"/>
    <property type="evidence" value="ECO:0007669"/>
    <property type="project" value="TreeGrafter"/>
</dbReference>
<dbReference type="PROSITE" id="PS50162">
    <property type="entry name" value="RECA_2"/>
    <property type="match status" value="1"/>
</dbReference>
<keyword evidence="5" id="KW-0234">DNA repair</keyword>
<dbReference type="OrthoDB" id="5957327at2759"/>
<sequence>MDYHAIHGHDRASFDTCDTRQSHDASHGWMPKLTGEVDRLPTVAASQVLDELQDHTSSLISTGLANLDQALLGPASVDAQDSTRQGGIKRGQVTEIWGPPGSGRTALGIQLAANALCDGDAVVWVVRNDRVKAVVDAVKKTHPGETHKEAQGSSSSRFSHYSCLTLPHFIALVSRPTPKSIANNCSLLVVSSLSALINSAVPRSHDSKAAPNSSKGPTPLAKRVQALQSIMNALRKLAATRNCAIVILSQCATKVNSERGATLIAAVNATVWEQGISTRLVLFRDWIWQGNRLASLLLAGLQKADGRASQEAVESVVAFKVEPDGVVTVPYDPTQSIEMTVRHKRKLGQTELEVPDSEDEDYGWADEDEASMPPPPPQWQGSEDILLGQDVGRSDEEYSDDGNGEDEEANDSD</sequence>
<dbReference type="InterPro" id="IPR052093">
    <property type="entry name" value="HR_Repair_Mediator"/>
</dbReference>
<organism evidence="9 10">
    <name type="scientific">Thelonectria olida</name>
    <dbReference type="NCBI Taxonomy" id="1576542"/>
    <lineage>
        <taxon>Eukaryota</taxon>
        <taxon>Fungi</taxon>
        <taxon>Dikarya</taxon>
        <taxon>Ascomycota</taxon>
        <taxon>Pezizomycotina</taxon>
        <taxon>Sordariomycetes</taxon>
        <taxon>Hypocreomycetidae</taxon>
        <taxon>Hypocreales</taxon>
        <taxon>Nectriaceae</taxon>
        <taxon>Thelonectria</taxon>
    </lineage>
</organism>
<evidence type="ECO:0000256" key="7">
    <source>
        <dbReference type="SAM" id="MobiDB-lite"/>
    </source>
</evidence>
<reference evidence="9 10" key="1">
    <citation type="journal article" date="2021" name="Nat. Commun.">
        <title>Genetic determinants of endophytism in the Arabidopsis root mycobiome.</title>
        <authorList>
            <person name="Mesny F."/>
            <person name="Miyauchi S."/>
            <person name="Thiergart T."/>
            <person name="Pickel B."/>
            <person name="Atanasova L."/>
            <person name="Karlsson M."/>
            <person name="Huettel B."/>
            <person name="Barry K.W."/>
            <person name="Haridas S."/>
            <person name="Chen C."/>
            <person name="Bauer D."/>
            <person name="Andreopoulos W."/>
            <person name="Pangilinan J."/>
            <person name="LaButti K."/>
            <person name="Riley R."/>
            <person name="Lipzen A."/>
            <person name="Clum A."/>
            <person name="Drula E."/>
            <person name="Henrissat B."/>
            <person name="Kohler A."/>
            <person name="Grigoriev I.V."/>
            <person name="Martin F.M."/>
            <person name="Hacquard S."/>
        </authorList>
    </citation>
    <scope>NUCLEOTIDE SEQUENCE [LARGE SCALE GENOMIC DNA]</scope>
    <source>
        <strain evidence="9 10">MPI-CAGE-CH-0241</strain>
    </source>
</reference>
<dbReference type="GO" id="GO:0140664">
    <property type="term" value="F:ATP-dependent DNA damage sensor activity"/>
    <property type="evidence" value="ECO:0007669"/>
    <property type="project" value="InterPro"/>
</dbReference>
<dbReference type="GO" id="GO:0033065">
    <property type="term" value="C:Rad51C-XRCC3 complex"/>
    <property type="evidence" value="ECO:0007669"/>
    <property type="project" value="TreeGrafter"/>
</dbReference>
<protein>
    <submittedName>
        <fullName evidence="9">P-loop containing nucleoside triphosphate hydrolase protein</fullName>
    </submittedName>
</protein>
<dbReference type="GO" id="GO:0008821">
    <property type="term" value="F:crossover junction DNA endonuclease activity"/>
    <property type="evidence" value="ECO:0007669"/>
    <property type="project" value="TreeGrafter"/>
</dbReference>
<keyword evidence="9" id="KW-0378">Hydrolase</keyword>
<dbReference type="InterPro" id="IPR020588">
    <property type="entry name" value="RecA_ATP-bd"/>
</dbReference>
<dbReference type="GO" id="GO:0005657">
    <property type="term" value="C:replication fork"/>
    <property type="evidence" value="ECO:0007669"/>
    <property type="project" value="TreeGrafter"/>
</dbReference>